<dbReference type="SUPFAM" id="SSF53244">
    <property type="entry name" value="MurD-like peptide ligases, peptide-binding domain"/>
    <property type="match status" value="1"/>
</dbReference>
<dbReference type="PATRIC" id="fig|1806891.3.peg.972"/>
<feature type="binding site" evidence="8">
    <location>
        <position position="455"/>
    </location>
    <ligand>
        <name>meso-2,6-diaminopimelate</name>
        <dbReference type="ChEBI" id="CHEBI:57791"/>
    </ligand>
</feature>
<dbReference type="PANTHER" id="PTHR23135">
    <property type="entry name" value="MUR LIGASE FAMILY MEMBER"/>
    <property type="match status" value="1"/>
</dbReference>
<evidence type="ECO:0000256" key="9">
    <source>
        <dbReference type="RuleBase" id="RU004135"/>
    </source>
</evidence>
<dbReference type="InterPro" id="IPR000713">
    <property type="entry name" value="Mur_ligase_N"/>
</dbReference>
<sequence length="485" mass="53367">MIMHLKALLQNIDAKIYGKVRSVPIRNLTHDSRCVGVGDIFIARKGRRYDGNDFSADAVNHGAIAIVSSLYNPFLSTVQIVTSHLEKLEAELAAKHYGDPSNKLYLLGVTGTNGKTTIAYLIKLLFDSHNIPAGLVGTIEHILGSESVQDAFTTPMACYLQKYLAEMVKYNKKAAAIEVTSIALALDRVAHTSFDVGILTNITLDHLDFHGSFETYVEAKTKLFACLPATGIAVLNTDCPYVSRFQRATTARVVTYGIETSADYRARDIQLSTTGTRYIVMYRGQEFLCQSAFIGRYNVYNVLAVLAAAHESLPCDLPGLIAILEKAKPPRGRLEPILTGPCPIYIDYAHTPDALDNVLNGLRDILPQGGRLIVVFGCGGDRDRSKRKVMAQVVERYGFAVVTSDNPRGEDPEAIVKEICQGFSTRNYFIEIDRKQAITYALAIASDKDIVLVAGKGHEAYQIFKHQTVAFDDKQTVYEVLASCV</sequence>
<dbReference type="Pfam" id="PF01225">
    <property type="entry name" value="Mur_ligase"/>
    <property type="match status" value="1"/>
</dbReference>
<evidence type="ECO:0000259" key="10">
    <source>
        <dbReference type="Pfam" id="PF01225"/>
    </source>
</evidence>
<keyword evidence="8 13" id="KW-0436">Ligase</keyword>
<feature type="domain" description="Mur ligase central" evidence="12">
    <location>
        <begin position="109"/>
        <end position="309"/>
    </location>
</feature>
<feature type="binding site" evidence="8">
    <location>
        <position position="188"/>
    </location>
    <ligand>
        <name>UDP-N-acetyl-alpha-D-muramoyl-L-alanyl-D-glutamate</name>
        <dbReference type="ChEBI" id="CHEBI:83900"/>
    </ligand>
</feature>
<keyword evidence="3 8" id="KW-0460">Magnesium</keyword>
<feature type="domain" description="Mur ligase C-terminal" evidence="11">
    <location>
        <begin position="332"/>
        <end position="457"/>
    </location>
</feature>
<dbReference type="SUPFAM" id="SSF63418">
    <property type="entry name" value="MurE/MurF N-terminal domain"/>
    <property type="match status" value="1"/>
</dbReference>
<dbReference type="InterPro" id="IPR004101">
    <property type="entry name" value="Mur_ligase_C"/>
</dbReference>
<keyword evidence="8" id="KW-0963">Cytoplasm</keyword>
<dbReference type="GO" id="GO:0008765">
    <property type="term" value="F:UDP-N-acetylmuramoylalanyl-D-glutamate-2,6-diaminopimelate ligase activity"/>
    <property type="evidence" value="ECO:0007669"/>
    <property type="project" value="UniProtKB-UniRule"/>
</dbReference>
<dbReference type="Gene3D" id="3.40.1190.10">
    <property type="entry name" value="Mur-like, catalytic domain"/>
    <property type="match status" value="1"/>
</dbReference>
<feature type="binding site" evidence="8">
    <location>
        <begin position="405"/>
        <end position="408"/>
    </location>
    <ligand>
        <name>meso-2,6-diaminopimelate</name>
        <dbReference type="ChEBI" id="CHEBI:57791"/>
    </ligand>
</feature>
<keyword evidence="7 8" id="KW-0961">Cell wall biogenesis/degradation</keyword>
<keyword evidence="4 8" id="KW-0133">Cell shape</keyword>
<comment type="caution">
    <text evidence="8">Lacks conserved residue(s) required for the propagation of feature annotation.</text>
</comment>
<dbReference type="NCBIfam" id="NF001126">
    <property type="entry name" value="PRK00139.1-4"/>
    <property type="match status" value="1"/>
</dbReference>
<proteinExistence type="inferred from homology"/>
<protein>
    <recommendedName>
        <fullName evidence="8">UDP-N-acetylmuramoyl-L-alanyl-D-glutamate--2,6-diaminopimelate ligase</fullName>
        <ecNumber evidence="8">6.3.2.13</ecNumber>
    </recommendedName>
    <alternativeName>
        <fullName evidence="8">Meso-A2pm-adding enzyme</fullName>
    </alternativeName>
    <alternativeName>
        <fullName evidence="8">Meso-diaminopimelate-adding enzyme</fullName>
    </alternativeName>
    <alternativeName>
        <fullName evidence="8">UDP-MurNAc-L-Ala-D-Glu:meso-diaminopimelate ligase</fullName>
    </alternativeName>
    <alternativeName>
        <fullName evidence="8">UDP-MurNAc-tripeptide synthetase</fullName>
    </alternativeName>
    <alternativeName>
        <fullName evidence="8">UDP-N-acetylmuramyl-tripeptide synthetase</fullName>
    </alternativeName>
</protein>
<evidence type="ECO:0000256" key="3">
    <source>
        <dbReference type="ARBA" id="ARBA00022842"/>
    </source>
</evidence>
<organism evidence="13 14">
    <name type="scientific">Candidatus Chlamydia sanziniae</name>
    <dbReference type="NCBI Taxonomy" id="1806891"/>
    <lineage>
        <taxon>Bacteria</taxon>
        <taxon>Pseudomonadati</taxon>
        <taxon>Chlamydiota</taxon>
        <taxon>Chlamydiia</taxon>
        <taxon>Chlamydiales</taxon>
        <taxon>Chlamydiaceae</taxon>
        <taxon>Chlamydia/Chlamydophila group</taxon>
        <taxon>Chlamydia</taxon>
    </lineage>
</organism>
<dbReference type="InterPro" id="IPR013221">
    <property type="entry name" value="Mur_ligase_cen"/>
</dbReference>
<dbReference type="GO" id="GO:0005524">
    <property type="term" value="F:ATP binding"/>
    <property type="evidence" value="ECO:0007669"/>
    <property type="project" value="UniProtKB-UniRule"/>
</dbReference>
<feature type="binding site" evidence="8">
    <location>
        <position position="32"/>
    </location>
    <ligand>
        <name>UDP-N-acetyl-alpha-D-muramoyl-L-alanyl-D-glutamate</name>
        <dbReference type="ChEBI" id="CHEBI:83900"/>
    </ligand>
</feature>
<feature type="binding site" evidence="8">
    <location>
        <position position="382"/>
    </location>
    <ligand>
        <name>meso-2,6-diaminopimelate</name>
        <dbReference type="ChEBI" id="CHEBI:57791"/>
    </ligand>
</feature>
<dbReference type="InterPro" id="IPR035911">
    <property type="entry name" value="MurE/MurF_N"/>
</dbReference>
<evidence type="ECO:0000256" key="6">
    <source>
        <dbReference type="ARBA" id="ARBA00023306"/>
    </source>
</evidence>
<evidence type="ECO:0000256" key="7">
    <source>
        <dbReference type="ARBA" id="ARBA00023316"/>
    </source>
</evidence>
<dbReference type="GO" id="GO:0071555">
    <property type="term" value="P:cell wall organization"/>
    <property type="evidence" value="ECO:0007669"/>
    <property type="project" value="UniProtKB-KW"/>
</dbReference>
<comment type="catalytic activity">
    <reaction evidence="8">
        <text>UDP-N-acetyl-alpha-D-muramoyl-L-alanyl-D-glutamate + meso-2,6-diaminopimelate + ATP = UDP-N-acetyl-alpha-D-muramoyl-L-alanyl-gamma-D-glutamyl-meso-2,6-diaminopimelate + ADP + phosphate + H(+)</text>
        <dbReference type="Rhea" id="RHEA:23676"/>
        <dbReference type="ChEBI" id="CHEBI:15378"/>
        <dbReference type="ChEBI" id="CHEBI:30616"/>
        <dbReference type="ChEBI" id="CHEBI:43474"/>
        <dbReference type="ChEBI" id="CHEBI:57791"/>
        <dbReference type="ChEBI" id="CHEBI:83900"/>
        <dbReference type="ChEBI" id="CHEBI:83905"/>
        <dbReference type="ChEBI" id="CHEBI:456216"/>
        <dbReference type="EC" id="6.3.2.13"/>
    </reaction>
</comment>
<evidence type="ECO:0000313" key="13">
    <source>
        <dbReference type="EMBL" id="ANH79150.1"/>
    </source>
</evidence>
<feature type="binding site" evidence="8">
    <location>
        <begin position="111"/>
        <end position="117"/>
    </location>
    <ligand>
        <name>ATP</name>
        <dbReference type="ChEBI" id="CHEBI:30616"/>
    </ligand>
</feature>
<comment type="subcellular location">
    <subcellularLocation>
        <location evidence="8 9">Cytoplasm</location>
    </subcellularLocation>
</comment>
<feature type="short sequence motif" description="Meso-diaminopimelate recognition motif" evidence="8">
    <location>
        <begin position="405"/>
        <end position="408"/>
    </location>
</feature>
<keyword evidence="5 8" id="KW-0573">Peptidoglycan synthesis</keyword>
<dbReference type="InterPro" id="IPR036615">
    <property type="entry name" value="Mur_ligase_C_dom_sf"/>
</dbReference>
<dbReference type="STRING" id="1806891.Cs308_0980"/>
<keyword evidence="8" id="KW-0067">ATP-binding</keyword>
<keyword evidence="8" id="KW-0547">Nucleotide-binding</keyword>
<comment type="similarity">
    <text evidence="1 8">Belongs to the MurCDEF family. MurE subfamily.</text>
</comment>
<feature type="domain" description="Mur ligase N-terminal catalytic" evidence="10">
    <location>
        <begin position="25"/>
        <end position="69"/>
    </location>
</feature>
<dbReference type="InterPro" id="IPR005761">
    <property type="entry name" value="UDP-N-AcMur-Glu-dNH2Pim_ligase"/>
</dbReference>
<evidence type="ECO:0000313" key="14">
    <source>
        <dbReference type="Proteomes" id="UP000078162"/>
    </source>
</evidence>
<evidence type="ECO:0000256" key="1">
    <source>
        <dbReference type="ARBA" id="ARBA00005898"/>
    </source>
</evidence>
<evidence type="ECO:0000256" key="8">
    <source>
        <dbReference type="HAMAP-Rule" id="MF_00208"/>
    </source>
</evidence>
<dbReference type="AlphaFoldDB" id="A0A1A9HVV7"/>
<feature type="binding site" evidence="8">
    <location>
        <begin position="153"/>
        <end position="154"/>
    </location>
    <ligand>
        <name>UDP-N-acetyl-alpha-D-muramoyl-L-alanyl-D-glutamate</name>
        <dbReference type="ChEBI" id="CHEBI:83900"/>
    </ligand>
</feature>
<dbReference type="GO" id="GO:0005737">
    <property type="term" value="C:cytoplasm"/>
    <property type="evidence" value="ECO:0007669"/>
    <property type="project" value="UniProtKB-SubCell"/>
</dbReference>
<keyword evidence="2 8" id="KW-0132">Cell division</keyword>
<evidence type="ECO:0000256" key="5">
    <source>
        <dbReference type="ARBA" id="ARBA00022984"/>
    </source>
</evidence>
<feature type="binding site" evidence="8">
    <location>
        <position position="459"/>
    </location>
    <ligand>
        <name>meso-2,6-diaminopimelate</name>
        <dbReference type="ChEBI" id="CHEBI:57791"/>
    </ligand>
</feature>
<dbReference type="KEGG" id="csaz:Cs308_0980"/>
<comment type="cofactor">
    <cofactor evidence="8">
        <name>Mg(2+)</name>
        <dbReference type="ChEBI" id="CHEBI:18420"/>
    </cofactor>
</comment>
<evidence type="ECO:0000259" key="11">
    <source>
        <dbReference type="Pfam" id="PF02875"/>
    </source>
</evidence>
<dbReference type="Pfam" id="PF08245">
    <property type="entry name" value="Mur_ligase_M"/>
    <property type="match status" value="1"/>
</dbReference>
<dbReference type="GO" id="GO:0000287">
    <property type="term" value="F:magnesium ion binding"/>
    <property type="evidence" value="ECO:0007669"/>
    <property type="project" value="UniProtKB-UniRule"/>
</dbReference>
<dbReference type="Gene3D" id="3.40.1390.10">
    <property type="entry name" value="MurE/MurF, N-terminal domain"/>
    <property type="match status" value="1"/>
</dbReference>
<dbReference type="InterPro" id="IPR036565">
    <property type="entry name" value="Mur-like_cat_sf"/>
</dbReference>
<name>A0A1A9HVV7_9CHLA</name>
<dbReference type="Pfam" id="PF02875">
    <property type="entry name" value="Mur_ligase_C"/>
    <property type="match status" value="1"/>
</dbReference>
<comment type="PTM">
    <text evidence="8">Carboxylation is probably crucial for Mg(2+) binding and, consequently, for the gamma-phosphate positioning of ATP.</text>
</comment>
<dbReference type="PANTHER" id="PTHR23135:SF4">
    <property type="entry name" value="UDP-N-ACETYLMURAMOYL-L-ALANYL-D-GLUTAMATE--2,6-DIAMINOPIMELATE LIGASE MURE HOMOLOG, CHLOROPLASTIC"/>
    <property type="match status" value="1"/>
</dbReference>
<comment type="pathway">
    <text evidence="8 9">Cell wall biogenesis; peptidoglycan biosynthesis.</text>
</comment>
<feature type="modified residue" description="N6-carboxylysine" evidence="8">
    <location>
        <position position="220"/>
    </location>
</feature>
<evidence type="ECO:0000256" key="2">
    <source>
        <dbReference type="ARBA" id="ARBA00022618"/>
    </source>
</evidence>
<dbReference type="HAMAP" id="MF_00208">
    <property type="entry name" value="MurE"/>
    <property type="match status" value="1"/>
</dbReference>
<gene>
    <name evidence="8" type="primary">murE</name>
    <name evidence="13" type="ORF">Cs308_0980</name>
</gene>
<evidence type="ECO:0000259" key="12">
    <source>
        <dbReference type="Pfam" id="PF08245"/>
    </source>
</evidence>
<keyword evidence="6 8" id="KW-0131">Cell cycle</keyword>
<dbReference type="EMBL" id="CP014639">
    <property type="protein sequence ID" value="ANH79150.1"/>
    <property type="molecule type" value="Genomic_DNA"/>
</dbReference>
<comment type="function">
    <text evidence="8">Catalyzes the addition of meso-diaminopimelic acid to the nucleotide precursor UDP-N-acetylmuramoyl-L-alanyl-D-glutamate (UMAG) in the biosynthesis of bacterial cell-wall peptidoglycan.</text>
</comment>
<evidence type="ECO:0000256" key="4">
    <source>
        <dbReference type="ARBA" id="ARBA00022960"/>
    </source>
</evidence>
<keyword evidence="14" id="KW-1185">Reference proteome</keyword>
<dbReference type="SUPFAM" id="SSF53623">
    <property type="entry name" value="MurD-like peptide ligases, catalytic domain"/>
    <property type="match status" value="1"/>
</dbReference>
<dbReference type="EC" id="6.3.2.13" evidence="8"/>
<dbReference type="NCBIfam" id="TIGR01085">
    <property type="entry name" value="murE"/>
    <property type="match status" value="1"/>
</dbReference>
<dbReference type="UniPathway" id="UPA00219"/>
<dbReference type="GO" id="GO:0008360">
    <property type="term" value="P:regulation of cell shape"/>
    <property type="evidence" value="ECO:0007669"/>
    <property type="project" value="UniProtKB-KW"/>
</dbReference>
<dbReference type="Proteomes" id="UP000078162">
    <property type="component" value="Chromosome"/>
</dbReference>
<dbReference type="GO" id="GO:0051301">
    <property type="term" value="P:cell division"/>
    <property type="evidence" value="ECO:0007669"/>
    <property type="project" value="UniProtKB-KW"/>
</dbReference>
<dbReference type="Gene3D" id="3.90.190.20">
    <property type="entry name" value="Mur ligase, C-terminal domain"/>
    <property type="match status" value="1"/>
</dbReference>
<dbReference type="GO" id="GO:0009252">
    <property type="term" value="P:peptidoglycan biosynthetic process"/>
    <property type="evidence" value="ECO:0007669"/>
    <property type="project" value="UniProtKB-UniRule"/>
</dbReference>
<accession>A0A1A9HVV7</accession>
<reference evidence="14" key="1">
    <citation type="submission" date="2016-03" db="EMBL/GenBank/DDBJ databases">
        <title>Culture-independent genomics supports pathogen discovery for uncultivable bacteria within the genus Chlamydia.</title>
        <authorList>
            <person name="Taylor-Brown A."/>
            <person name="Bachmann N.L."/>
            <person name="Borel N."/>
            <person name="Polkinghorne A."/>
        </authorList>
    </citation>
    <scope>NUCLEOTIDE SEQUENCE [LARGE SCALE GENOMIC DNA]</scope>
    <source>
        <strain evidence="14">2742-308</strain>
    </source>
</reference>
<feature type="binding site" evidence="8">
    <location>
        <position position="180"/>
    </location>
    <ligand>
        <name>UDP-N-acetyl-alpha-D-muramoyl-L-alanyl-D-glutamate</name>
        <dbReference type="ChEBI" id="CHEBI:83900"/>
    </ligand>
</feature>